<evidence type="ECO:0000256" key="1">
    <source>
        <dbReference type="SAM" id="Phobius"/>
    </source>
</evidence>
<sequence length="80" mass="8911">MSAPAISAALWVLAATVTAFLPMRRQYGPGLLLLALAPVLIAWLWVVHGWLVGGLALAGVLSMFRHPLRYFWRRWRGVAE</sequence>
<dbReference type="RefSeq" id="WP_380718926.1">
    <property type="nucleotide sequence ID" value="NZ_JBHSGI010000024.1"/>
</dbReference>
<keyword evidence="3" id="KW-1185">Reference proteome</keyword>
<dbReference type="EMBL" id="JBHSGI010000024">
    <property type="protein sequence ID" value="MFC4670189.1"/>
    <property type="molecule type" value="Genomic_DNA"/>
</dbReference>
<evidence type="ECO:0000313" key="2">
    <source>
        <dbReference type="EMBL" id="MFC4670189.1"/>
    </source>
</evidence>
<evidence type="ECO:0000313" key="3">
    <source>
        <dbReference type="Proteomes" id="UP001595973"/>
    </source>
</evidence>
<organism evidence="2 3">
    <name type="scientific">Seohaeicola nanhaiensis</name>
    <dbReference type="NCBI Taxonomy" id="1387282"/>
    <lineage>
        <taxon>Bacteria</taxon>
        <taxon>Pseudomonadati</taxon>
        <taxon>Pseudomonadota</taxon>
        <taxon>Alphaproteobacteria</taxon>
        <taxon>Rhodobacterales</taxon>
        <taxon>Roseobacteraceae</taxon>
        <taxon>Seohaeicola</taxon>
    </lineage>
</organism>
<proteinExistence type="predicted"/>
<dbReference type="InterPro" id="IPR018919">
    <property type="entry name" value="DUF2484"/>
</dbReference>
<reference evidence="3" key="1">
    <citation type="journal article" date="2019" name="Int. J. Syst. Evol. Microbiol.">
        <title>The Global Catalogue of Microorganisms (GCM) 10K type strain sequencing project: providing services to taxonomists for standard genome sequencing and annotation.</title>
        <authorList>
            <consortium name="The Broad Institute Genomics Platform"/>
            <consortium name="The Broad Institute Genome Sequencing Center for Infectious Disease"/>
            <person name="Wu L."/>
            <person name="Ma J."/>
        </authorList>
    </citation>
    <scope>NUCLEOTIDE SEQUENCE [LARGE SCALE GENOMIC DNA]</scope>
    <source>
        <strain evidence="3">CGMCC 4.7283</strain>
    </source>
</reference>
<comment type="caution">
    <text evidence="2">The sequence shown here is derived from an EMBL/GenBank/DDBJ whole genome shotgun (WGS) entry which is preliminary data.</text>
</comment>
<name>A0ABV9KJC0_9RHOB</name>
<dbReference type="Pfam" id="PF10658">
    <property type="entry name" value="DUF2484"/>
    <property type="match status" value="1"/>
</dbReference>
<dbReference type="Proteomes" id="UP001595973">
    <property type="component" value="Unassembled WGS sequence"/>
</dbReference>
<protein>
    <submittedName>
        <fullName evidence="2">DUF2484 family protein</fullName>
    </submittedName>
</protein>
<keyword evidence="1" id="KW-1133">Transmembrane helix</keyword>
<keyword evidence="1" id="KW-0812">Transmembrane</keyword>
<gene>
    <name evidence="2" type="ORF">ACFO5X_16615</name>
</gene>
<feature type="transmembrane region" description="Helical" evidence="1">
    <location>
        <begin position="43"/>
        <end position="64"/>
    </location>
</feature>
<accession>A0ABV9KJC0</accession>
<keyword evidence="1" id="KW-0472">Membrane</keyword>